<gene>
    <name evidence="13" type="ORF">GCM10023196_047200</name>
</gene>
<sequence>MSTDTPEPNIVEPAPGSARTAVPTLADSDFSVDTREKTVSSAVNDYFIKLRTGDLGALPAILGLAVLIIFFWGLRPETFLSARNIANLLVQAMPVTILAMGLIFVLLLGEIDLSAGVASGACAAVMAKLLVDGGQNWMVAVLAAAVTGVAIGTMIGALVAIVRIPSFVVTLALFLGLQGIALKLIGQGGTVPVHDKVIYAVANKYMPVWLGWTVAAVCAVGYAAIQLLRHQRQTAKGLSRRPFALVAVQVALVAIALLGGAYVLNLNRAANPNGALFYGGVPWGVPLVAVLLIICTFVLARTRYGRHVYAVGGNAEAARRAGINVNAIRLSVFVIGSVLAAISGIVAASRLNSVTPDAGAGNTLLYAVGAAVIGGTSLFGGRGKARDAVLGGLVIATIINGLGLLGAEAYLNYIVTGGFLLLAASIDALARRRRSATGR</sequence>
<dbReference type="EMBL" id="BAABHK010000006">
    <property type="protein sequence ID" value="GAA4628893.1"/>
    <property type="molecule type" value="Genomic_DNA"/>
</dbReference>
<evidence type="ECO:0000256" key="9">
    <source>
        <dbReference type="ARBA" id="ARBA00035611"/>
    </source>
</evidence>
<evidence type="ECO:0000256" key="11">
    <source>
        <dbReference type="SAM" id="MobiDB-lite"/>
    </source>
</evidence>
<feature type="transmembrane region" description="Helical" evidence="12">
    <location>
        <begin position="137"/>
        <end position="160"/>
    </location>
</feature>
<keyword evidence="8 12" id="KW-0472">Membrane</keyword>
<keyword evidence="5" id="KW-0762">Sugar transport</keyword>
<keyword evidence="6 12" id="KW-0812">Transmembrane</keyword>
<dbReference type="InterPro" id="IPR001851">
    <property type="entry name" value="ABC_transp_permease"/>
</dbReference>
<feature type="transmembrane region" description="Helical" evidence="12">
    <location>
        <begin position="167"/>
        <end position="186"/>
    </location>
</feature>
<reference evidence="14" key="1">
    <citation type="journal article" date="2019" name="Int. J. Syst. Evol. Microbiol.">
        <title>The Global Catalogue of Microorganisms (GCM) 10K type strain sequencing project: providing services to taxonomists for standard genome sequencing and annotation.</title>
        <authorList>
            <consortium name="The Broad Institute Genomics Platform"/>
            <consortium name="The Broad Institute Genome Sequencing Center for Infectious Disease"/>
            <person name="Wu L."/>
            <person name="Ma J."/>
        </authorList>
    </citation>
    <scope>NUCLEOTIDE SEQUENCE [LARGE SCALE GENOMIC DNA]</scope>
    <source>
        <strain evidence="14">JCM 17939</strain>
    </source>
</reference>
<keyword evidence="14" id="KW-1185">Reference proteome</keyword>
<comment type="subcellular location">
    <subcellularLocation>
        <location evidence="1">Cell membrane</location>
        <topology evidence="1">Multi-pass membrane protein</topology>
    </subcellularLocation>
</comment>
<accession>A0ABP8UCS1</accession>
<dbReference type="PANTHER" id="PTHR32196:SF32">
    <property type="entry name" value="XYLOSE TRANSPORT SYSTEM PERMEASE PROTEIN XYLH"/>
    <property type="match status" value="1"/>
</dbReference>
<name>A0ABP8UCS1_9ACTN</name>
<keyword evidence="7 12" id="KW-1133">Transmembrane helix</keyword>
<evidence type="ECO:0000256" key="2">
    <source>
        <dbReference type="ARBA" id="ARBA00022448"/>
    </source>
</evidence>
<keyword evidence="2" id="KW-0813">Transport</keyword>
<feature type="transmembrane region" description="Helical" evidence="12">
    <location>
        <begin position="413"/>
        <end position="430"/>
    </location>
</feature>
<dbReference type="CDD" id="cd06579">
    <property type="entry name" value="TM_PBP1_transp_AraH_like"/>
    <property type="match status" value="1"/>
</dbReference>
<feature type="transmembrane region" description="Helical" evidence="12">
    <location>
        <begin position="330"/>
        <end position="351"/>
    </location>
</feature>
<evidence type="ECO:0000313" key="13">
    <source>
        <dbReference type="EMBL" id="GAA4628893.1"/>
    </source>
</evidence>
<keyword evidence="3" id="KW-1003">Cell membrane</keyword>
<evidence type="ECO:0000313" key="14">
    <source>
        <dbReference type="Proteomes" id="UP001501442"/>
    </source>
</evidence>
<feature type="region of interest" description="Disordered" evidence="11">
    <location>
        <begin position="1"/>
        <end position="21"/>
    </location>
</feature>
<evidence type="ECO:0000256" key="7">
    <source>
        <dbReference type="ARBA" id="ARBA00022989"/>
    </source>
</evidence>
<feature type="transmembrane region" description="Helical" evidence="12">
    <location>
        <begin position="245"/>
        <end position="264"/>
    </location>
</feature>
<evidence type="ECO:0000256" key="12">
    <source>
        <dbReference type="SAM" id="Phobius"/>
    </source>
</evidence>
<evidence type="ECO:0000256" key="1">
    <source>
        <dbReference type="ARBA" id="ARBA00004651"/>
    </source>
</evidence>
<proteinExistence type="predicted"/>
<evidence type="ECO:0000256" key="5">
    <source>
        <dbReference type="ARBA" id="ARBA00022597"/>
    </source>
</evidence>
<comment type="caution">
    <text evidence="13">The sequence shown here is derived from an EMBL/GenBank/DDBJ whole genome shotgun (WGS) entry which is preliminary data.</text>
</comment>
<feature type="transmembrane region" description="Helical" evidence="12">
    <location>
        <begin position="276"/>
        <end position="300"/>
    </location>
</feature>
<organism evidence="13 14">
    <name type="scientific">Actinoallomurus vinaceus</name>
    <dbReference type="NCBI Taxonomy" id="1080074"/>
    <lineage>
        <taxon>Bacteria</taxon>
        <taxon>Bacillati</taxon>
        <taxon>Actinomycetota</taxon>
        <taxon>Actinomycetes</taxon>
        <taxon>Streptosporangiales</taxon>
        <taxon>Thermomonosporaceae</taxon>
        <taxon>Actinoallomurus</taxon>
    </lineage>
</organism>
<feature type="transmembrane region" description="Helical" evidence="12">
    <location>
        <begin position="363"/>
        <end position="381"/>
    </location>
</feature>
<evidence type="ECO:0000256" key="4">
    <source>
        <dbReference type="ARBA" id="ARBA00022519"/>
    </source>
</evidence>
<protein>
    <recommendedName>
        <fullName evidence="10">Xylose transport system permease protein XylH</fullName>
    </recommendedName>
</protein>
<evidence type="ECO:0000256" key="8">
    <source>
        <dbReference type="ARBA" id="ARBA00023136"/>
    </source>
</evidence>
<feature type="transmembrane region" description="Helical" evidence="12">
    <location>
        <begin position="85"/>
        <end position="106"/>
    </location>
</feature>
<dbReference type="RefSeq" id="WP_345433121.1">
    <property type="nucleotide sequence ID" value="NZ_BAABHK010000006.1"/>
</dbReference>
<dbReference type="Proteomes" id="UP001501442">
    <property type="component" value="Unassembled WGS sequence"/>
</dbReference>
<evidence type="ECO:0000256" key="3">
    <source>
        <dbReference type="ARBA" id="ARBA00022475"/>
    </source>
</evidence>
<keyword evidence="4" id="KW-0997">Cell inner membrane</keyword>
<comment type="function">
    <text evidence="9">Part of the binding-protein-dependent transport system for D-xylose. Probably responsible for the translocation of the substrate across the membrane.</text>
</comment>
<dbReference type="PANTHER" id="PTHR32196">
    <property type="entry name" value="ABC TRANSPORTER PERMEASE PROTEIN YPHD-RELATED-RELATED"/>
    <property type="match status" value="1"/>
</dbReference>
<dbReference type="Pfam" id="PF02653">
    <property type="entry name" value="BPD_transp_2"/>
    <property type="match status" value="1"/>
</dbReference>
<feature type="transmembrane region" description="Helical" evidence="12">
    <location>
        <begin position="206"/>
        <end position="225"/>
    </location>
</feature>
<evidence type="ECO:0000256" key="6">
    <source>
        <dbReference type="ARBA" id="ARBA00022692"/>
    </source>
</evidence>
<evidence type="ECO:0000256" key="10">
    <source>
        <dbReference type="ARBA" id="ARBA00035686"/>
    </source>
</evidence>
<feature type="transmembrane region" description="Helical" evidence="12">
    <location>
        <begin position="388"/>
        <end position="407"/>
    </location>
</feature>
<feature type="transmembrane region" description="Helical" evidence="12">
    <location>
        <begin position="55"/>
        <end position="73"/>
    </location>
</feature>